<accession>A0A4D7CP26</accession>
<organism evidence="3 4">
    <name type="scientific">Vagococcus zengguangii</name>
    <dbReference type="NCBI Taxonomy" id="2571750"/>
    <lineage>
        <taxon>Bacteria</taxon>
        <taxon>Bacillati</taxon>
        <taxon>Bacillota</taxon>
        <taxon>Bacilli</taxon>
        <taxon>Lactobacillales</taxon>
        <taxon>Enterococcaceae</taxon>
        <taxon>Vagococcus</taxon>
    </lineage>
</organism>
<evidence type="ECO:0000313" key="3">
    <source>
        <dbReference type="EMBL" id="QCI85809.1"/>
    </source>
</evidence>
<dbReference type="InterPro" id="IPR007737">
    <property type="entry name" value="Mga_HTH"/>
</dbReference>
<gene>
    <name evidence="3" type="ORF">FA707_02000</name>
</gene>
<proteinExistence type="predicted"/>
<dbReference type="KEGG" id="vao:FA707_02000"/>
<dbReference type="Pfam" id="PF05043">
    <property type="entry name" value="Mga"/>
    <property type="match status" value="1"/>
</dbReference>
<dbReference type="Pfam" id="PF18333">
    <property type="entry name" value="ssDNA_DBD"/>
    <property type="match status" value="1"/>
</dbReference>
<dbReference type="OrthoDB" id="2191210at2"/>
<dbReference type="Pfam" id="PF08279">
    <property type="entry name" value="HTH_11"/>
    <property type="match status" value="1"/>
</dbReference>
<dbReference type="AlphaFoldDB" id="A0A4D7CP26"/>
<dbReference type="PANTHER" id="PTHR30185">
    <property type="entry name" value="CRYPTIC BETA-GLUCOSIDE BGL OPERON ANTITERMINATOR"/>
    <property type="match status" value="1"/>
</dbReference>
<dbReference type="Gene3D" id="3.40.50.2300">
    <property type="match status" value="1"/>
</dbReference>
<dbReference type="Gene3D" id="1.10.10.10">
    <property type="entry name" value="Winged helix-like DNA-binding domain superfamily/Winged helix DNA-binding domain"/>
    <property type="match status" value="2"/>
</dbReference>
<dbReference type="Gene3D" id="1.10.1790.40">
    <property type="match status" value="1"/>
</dbReference>
<dbReference type="InterPro" id="IPR050661">
    <property type="entry name" value="BglG_antiterminators"/>
</dbReference>
<dbReference type="EMBL" id="CP039712">
    <property type="protein sequence ID" value="QCI85809.1"/>
    <property type="molecule type" value="Genomic_DNA"/>
</dbReference>
<evidence type="ECO:0000313" key="4">
    <source>
        <dbReference type="Proteomes" id="UP000298615"/>
    </source>
</evidence>
<protein>
    <submittedName>
        <fullName evidence="3">HTH domain-containing protein</fullName>
    </submittedName>
</protein>
<evidence type="ECO:0000256" key="1">
    <source>
        <dbReference type="ARBA" id="ARBA00023015"/>
    </source>
</evidence>
<dbReference type="Gene3D" id="1.10.1790.30">
    <property type="match status" value="1"/>
</dbReference>
<dbReference type="InterPro" id="IPR013196">
    <property type="entry name" value="HTH_11"/>
</dbReference>
<keyword evidence="1" id="KW-0805">Transcription regulation</keyword>
<dbReference type="PANTHER" id="PTHR30185:SF18">
    <property type="entry name" value="TRANSCRIPTIONAL REGULATOR MTLR"/>
    <property type="match status" value="1"/>
</dbReference>
<dbReference type="RefSeq" id="WP_136952652.1">
    <property type="nucleotide sequence ID" value="NZ_CP039712.1"/>
</dbReference>
<reference evidence="3 4" key="1">
    <citation type="submission" date="2019-04" db="EMBL/GenBank/DDBJ databases">
        <title>Vagococcus sp. nov., isolated from faeces of yaks (Bos grunniens).</title>
        <authorList>
            <person name="Ge Y."/>
        </authorList>
    </citation>
    <scope>NUCLEOTIDE SEQUENCE [LARGE SCALE GENOMIC DNA]</scope>
    <source>
        <strain evidence="3 4">MN-17</strain>
    </source>
</reference>
<name>A0A4D7CP26_9ENTE</name>
<keyword evidence="4" id="KW-1185">Reference proteome</keyword>
<dbReference type="Proteomes" id="UP000298615">
    <property type="component" value="Chromosome"/>
</dbReference>
<dbReference type="InterPro" id="IPR036388">
    <property type="entry name" value="WH-like_DNA-bd_sf"/>
</dbReference>
<keyword evidence="2" id="KW-0804">Transcription</keyword>
<evidence type="ECO:0000256" key="2">
    <source>
        <dbReference type="ARBA" id="ARBA00023163"/>
    </source>
</evidence>
<sequence length="489" mass="57218">MYVVAKKLVIEKDLLRQINLFELLVQHEELSGKELAKMINASERTVFSDIQSLRFMLPNGWAIDSGQRTGFKVITDYSMPLNDVWEHFFEMSIGTQLMKELLYSNEVNVQMFLQKVGISKETLKRHVQRLNRALKEFKLKLHISSRIIQITSSELSIRLFFHRLLLPFTTNNFFFDDYVIHASNYQRFLARLERQGLGIKNEETFGLCWFFINTIRIKANCPIVITIPNEHDELRNTYQINLHQLYQSEGVTLDTTESFFAFFCYLESWNYYNSFNPTVKNILKKNYGEIFDHSVALTKKISHSLQIPALNDTDLSRNIALLFLKYYESAELFQQFLSEYPELLNMELNHSETLKDLLRETFSREAPYSEWNLSEHIVDNLILLINEALSTIKLKKKNAYFIFQSEPSWKIFVYRELSNLFDAHINLIETNLSELASLNLDSDDIIIANHPINHTQVIYLSLIPTPSELQTIKETVQPSILEKGKEVAH</sequence>